<protein>
    <submittedName>
        <fullName evidence="2">Uncharacterized protein</fullName>
    </submittedName>
</protein>
<sequence length="94" mass="10603">MYMRHLGGGVGHYRVPIPNEDDVPNVLPDGDEPIIMPDPGDDGSDEGKTMRKMTRMLTPMLTMTLGSKMEREGLWKPRTMRDTRHCSSTSRLSN</sequence>
<evidence type="ECO:0000256" key="1">
    <source>
        <dbReference type="SAM" id="MobiDB-lite"/>
    </source>
</evidence>
<name>A0A369J7B3_HYPMA</name>
<evidence type="ECO:0000313" key="3">
    <source>
        <dbReference type="Proteomes" id="UP000076154"/>
    </source>
</evidence>
<proteinExistence type="predicted"/>
<comment type="caution">
    <text evidence="2">The sequence shown here is derived from an EMBL/GenBank/DDBJ whole genome shotgun (WGS) entry which is preliminary data.</text>
</comment>
<organism evidence="2 3">
    <name type="scientific">Hypsizygus marmoreus</name>
    <name type="common">White beech mushroom</name>
    <name type="synonym">Agaricus marmoreus</name>
    <dbReference type="NCBI Taxonomy" id="39966"/>
    <lineage>
        <taxon>Eukaryota</taxon>
        <taxon>Fungi</taxon>
        <taxon>Dikarya</taxon>
        <taxon>Basidiomycota</taxon>
        <taxon>Agaricomycotina</taxon>
        <taxon>Agaricomycetes</taxon>
        <taxon>Agaricomycetidae</taxon>
        <taxon>Agaricales</taxon>
        <taxon>Tricholomatineae</taxon>
        <taxon>Lyophyllaceae</taxon>
        <taxon>Hypsizygus</taxon>
    </lineage>
</organism>
<gene>
    <name evidence="2" type="ORF">Hypma_004648</name>
</gene>
<evidence type="ECO:0000313" key="2">
    <source>
        <dbReference type="EMBL" id="RDB15374.1"/>
    </source>
</evidence>
<dbReference type="Proteomes" id="UP000076154">
    <property type="component" value="Unassembled WGS sequence"/>
</dbReference>
<reference evidence="2" key="1">
    <citation type="submission" date="2018-04" db="EMBL/GenBank/DDBJ databases">
        <title>Whole genome sequencing of Hypsizygus marmoreus.</title>
        <authorList>
            <person name="Choi I.-G."/>
            <person name="Min B."/>
            <person name="Kim J.-G."/>
            <person name="Kim S."/>
            <person name="Oh Y.-L."/>
            <person name="Kong W.-S."/>
            <person name="Park H."/>
            <person name="Jeong J."/>
            <person name="Song E.-S."/>
        </authorList>
    </citation>
    <scope>NUCLEOTIDE SEQUENCE [LARGE SCALE GENOMIC DNA]</scope>
    <source>
        <strain evidence="2">51987-8</strain>
    </source>
</reference>
<keyword evidence="3" id="KW-1185">Reference proteome</keyword>
<dbReference type="OrthoDB" id="3066101at2759"/>
<feature type="region of interest" description="Disordered" evidence="1">
    <location>
        <begin position="11"/>
        <end position="48"/>
    </location>
</feature>
<dbReference type="EMBL" id="LUEZ02000181">
    <property type="protein sequence ID" value="RDB15374.1"/>
    <property type="molecule type" value="Genomic_DNA"/>
</dbReference>
<dbReference type="AlphaFoldDB" id="A0A369J7B3"/>
<accession>A0A369J7B3</accession>
<dbReference type="InParanoid" id="A0A369J7B3"/>